<protein>
    <submittedName>
        <fullName evidence="2">Uncharacterized protein</fullName>
    </submittedName>
</protein>
<name>A0A6V8R7U7_TRIAP</name>
<evidence type="ECO:0000313" key="2">
    <source>
        <dbReference type="EMBL" id="GFP58683.1"/>
    </source>
</evidence>
<accession>A0A6V8R7U7</accession>
<feature type="compositionally biased region" description="Low complexity" evidence="1">
    <location>
        <begin position="182"/>
        <end position="212"/>
    </location>
</feature>
<gene>
    <name evidence="2" type="ORF">TASIC1_0011005000</name>
</gene>
<dbReference type="AlphaFoldDB" id="A0A6V8R7U7"/>
<reference evidence="2 3" key="1">
    <citation type="submission" date="2020-07" db="EMBL/GenBank/DDBJ databases">
        <title>Trichoderma asperellum IC-1 whole genome shotgun sequence.</title>
        <authorList>
            <person name="Kanamasa S."/>
            <person name="Takahashi H."/>
        </authorList>
    </citation>
    <scope>NUCLEOTIDE SEQUENCE [LARGE SCALE GENOMIC DNA]</scope>
    <source>
        <strain evidence="2 3">IC-1</strain>
    </source>
</reference>
<proteinExistence type="predicted"/>
<evidence type="ECO:0000256" key="1">
    <source>
        <dbReference type="SAM" id="MobiDB-lite"/>
    </source>
</evidence>
<dbReference type="Proteomes" id="UP000517252">
    <property type="component" value="Unassembled WGS sequence"/>
</dbReference>
<feature type="region of interest" description="Disordered" evidence="1">
    <location>
        <begin position="182"/>
        <end position="225"/>
    </location>
</feature>
<comment type="caution">
    <text evidence="2">The sequence shown here is derived from an EMBL/GenBank/DDBJ whole genome shotgun (WGS) entry which is preliminary data.</text>
</comment>
<dbReference type="EMBL" id="BLZH01000011">
    <property type="protein sequence ID" value="GFP58683.1"/>
    <property type="molecule type" value="Genomic_DNA"/>
</dbReference>
<dbReference type="OrthoDB" id="4196148at2759"/>
<evidence type="ECO:0000313" key="3">
    <source>
        <dbReference type="Proteomes" id="UP000517252"/>
    </source>
</evidence>
<organism evidence="2 3">
    <name type="scientific">Trichoderma asperellum</name>
    <name type="common">Filamentous fungus</name>
    <dbReference type="NCBI Taxonomy" id="101201"/>
    <lineage>
        <taxon>Eukaryota</taxon>
        <taxon>Fungi</taxon>
        <taxon>Dikarya</taxon>
        <taxon>Ascomycota</taxon>
        <taxon>Pezizomycotina</taxon>
        <taxon>Sordariomycetes</taxon>
        <taxon>Hypocreomycetidae</taxon>
        <taxon>Hypocreales</taxon>
        <taxon>Hypocreaceae</taxon>
        <taxon>Trichoderma</taxon>
    </lineage>
</organism>
<sequence length="304" mass="33299">MRLREHAPPPYEEVSSHGPRVQLPIGELLSLALDGRSVYSATNPALVYYELSAAPLQATSLTYIVKKVKYRLAGDGRGGDNGNGRLRTRHDDIYLFRDAYVNFYAPRRIVIDGKASDGRSYKSVKLSPGLMGWSTCSAAGHFRAKVGFGDRWRNHHQVIWKDDSGRIVAMEDAATAAFTTATTYSNGSSPDGSGSGSGSSSNNNNNTTNTNNITACTTPGAAPEHASTVPCLKLLRLLDERDLDLLVTCWTARLWKQSQKSHRSSPPSSMGRSRVKRFAARHLSLRYMTNLVSSNPAPTRRLEA</sequence>